<gene>
    <name evidence="2" type="ORF">BJG266_LOCUS30736</name>
    <name evidence="3" type="ORF">QVE165_LOCUS44051</name>
</gene>
<feature type="signal peptide" evidence="1">
    <location>
        <begin position="1"/>
        <end position="28"/>
    </location>
</feature>
<evidence type="ECO:0000313" key="2">
    <source>
        <dbReference type="EMBL" id="CAF1272378.1"/>
    </source>
</evidence>
<dbReference type="AlphaFoldDB" id="A0A815TKP2"/>
<accession>A0A815TKP2</accession>
<evidence type="ECO:0000313" key="4">
    <source>
        <dbReference type="Proteomes" id="UP000663832"/>
    </source>
</evidence>
<protein>
    <submittedName>
        <fullName evidence="3">Uncharacterized protein</fullName>
    </submittedName>
</protein>
<proteinExistence type="predicted"/>
<comment type="caution">
    <text evidence="3">The sequence shown here is derived from an EMBL/GenBank/DDBJ whole genome shotgun (WGS) entry which is preliminary data.</text>
</comment>
<feature type="chain" id="PRO_5036412298" evidence="1">
    <location>
        <begin position="29"/>
        <end position="374"/>
    </location>
</feature>
<keyword evidence="1" id="KW-0732">Signal</keyword>
<reference evidence="3" key="1">
    <citation type="submission" date="2021-02" db="EMBL/GenBank/DDBJ databases">
        <authorList>
            <person name="Nowell W R."/>
        </authorList>
    </citation>
    <scope>NUCLEOTIDE SEQUENCE</scope>
</reference>
<organism evidence="3 4">
    <name type="scientific">Adineta steineri</name>
    <dbReference type="NCBI Taxonomy" id="433720"/>
    <lineage>
        <taxon>Eukaryota</taxon>
        <taxon>Metazoa</taxon>
        <taxon>Spiralia</taxon>
        <taxon>Gnathifera</taxon>
        <taxon>Rotifera</taxon>
        <taxon>Eurotatoria</taxon>
        <taxon>Bdelloidea</taxon>
        <taxon>Adinetida</taxon>
        <taxon>Adinetidae</taxon>
        <taxon>Adineta</taxon>
    </lineage>
</organism>
<dbReference type="EMBL" id="CAJNOM010000581">
    <property type="protein sequence ID" value="CAF1509912.1"/>
    <property type="molecule type" value="Genomic_DNA"/>
</dbReference>
<evidence type="ECO:0000256" key="1">
    <source>
        <dbReference type="SAM" id="SignalP"/>
    </source>
</evidence>
<name>A0A815TKP2_9BILA</name>
<dbReference type="Proteomes" id="UP000663832">
    <property type="component" value="Unassembled WGS sequence"/>
</dbReference>
<dbReference type="OrthoDB" id="340166at2759"/>
<evidence type="ECO:0000313" key="3">
    <source>
        <dbReference type="EMBL" id="CAF1509912.1"/>
    </source>
</evidence>
<keyword evidence="4" id="KW-1185">Reference proteome</keyword>
<dbReference type="EMBL" id="CAJNOI010000414">
    <property type="protein sequence ID" value="CAF1272378.1"/>
    <property type="molecule type" value="Genomic_DNA"/>
</dbReference>
<sequence length="374" mass="42846">MAKKTSLELFVWILTIFIFIVNNDQTLAVNVCKKDNYHTNTMKLLKEQTIIDSFVDLSMYNELEMFPNRFESSDVILSRDGHVMYVVFDNMYNIGVICTSLGRSFNCTDELLEWPQSSLKNKKSSFEGIAYNPRSETYFVVQEAIPTDNKKIFQANVFEISINQKDSIPVRIVESCLINHDFDTQNKGFEGLEFVLHQKSKKSYLLALCEANQCNHKSTTDNNGRVVVLEKTKSTSKSTCVWQPVGTFDLPSSVHFDDYSAISIYHQPSYKLPTYVAVTSQESSQVWIGTIEEINKAPFFQFSSLEKNTVYNLPRTTEMASECQIKYCNIEGVTWRGKNQLILVSDKAKTDQDIHCIEKDQSLHYLGLPDHLTD</sequence>
<dbReference type="Proteomes" id="UP000663877">
    <property type="component" value="Unassembled WGS sequence"/>
</dbReference>